<dbReference type="EMBL" id="JXCY01000006">
    <property type="protein sequence ID" value="KOY76236.1"/>
    <property type="molecule type" value="Genomic_DNA"/>
</dbReference>
<dbReference type="AlphaFoldDB" id="A0A0N0CT17"/>
<dbReference type="PATRIC" id="fig|148814.15.peg.743"/>
<accession>A0A0N0CT17</accession>
<gene>
    <name evidence="1" type="ORF">RZ71_06850</name>
</gene>
<sequence length="126" mass="14576">MIPSMLLIVVILLAILIYNSITRMRANRVATFVDEDEFKQGSHRGQIVDLRENRDFESGHILGARSIPYSTIKMFYKNIRKDMPVYLYDQGKTLSIKTAILLGKNGYKDIYILKSGFRNWDGKTKK</sequence>
<keyword evidence="1" id="KW-0808">Transferase</keyword>
<evidence type="ECO:0000313" key="1">
    <source>
        <dbReference type="EMBL" id="KOY76236.1"/>
    </source>
</evidence>
<dbReference type="CDD" id="cd00158">
    <property type="entry name" value="RHOD"/>
    <property type="match status" value="1"/>
</dbReference>
<reference evidence="1 2" key="1">
    <citation type="journal article" date="2015" name="Genome Biol. Evol.">
        <title>Functionally Structured Genomes in Lactobacillus kunkeei Colonizing the Honey Crop and Food Products of Honeybees and Stingless Bees.</title>
        <authorList>
            <person name="Tamarit D."/>
            <person name="Ellegaard K.M."/>
            <person name="Wikander J."/>
            <person name="Olofsson T."/>
            <person name="Vasquez A."/>
            <person name="Andersson S.G."/>
        </authorList>
    </citation>
    <scope>NUCLEOTIDE SEQUENCE [LARGE SCALE GENOMIC DNA]</scope>
    <source>
        <strain evidence="1 2">LAko</strain>
    </source>
</reference>
<dbReference type="PROSITE" id="PS50206">
    <property type="entry name" value="RHODANESE_3"/>
    <property type="match status" value="1"/>
</dbReference>
<evidence type="ECO:0000313" key="2">
    <source>
        <dbReference type="Proteomes" id="UP000037778"/>
    </source>
</evidence>
<dbReference type="SMART" id="SM00450">
    <property type="entry name" value="RHOD"/>
    <property type="match status" value="1"/>
</dbReference>
<dbReference type="Proteomes" id="UP000037778">
    <property type="component" value="Unassembled WGS sequence"/>
</dbReference>
<name>A0A0N0CT17_9LACO</name>
<protein>
    <submittedName>
        <fullName evidence="1">Rhodanese-related sulfurtransferase</fullName>
    </submittedName>
</protein>
<proteinExistence type="predicted"/>
<dbReference type="SUPFAM" id="SSF52821">
    <property type="entry name" value="Rhodanese/Cell cycle control phosphatase"/>
    <property type="match status" value="1"/>
</dbReference>
<dbReference type="InterPro" id="IPR050229">
    <property type="entry name" value="GlpE_sulfurtransferase"/>
</dbReference>
<comment type="caution">
    <text evidence="1">The sequence shown here is derived from an EMBL/GenBank/DDBJ whole genome shotgun (WGS) entry which is preliminary data.</text>
</comment>
<dbReference type="PANTHER" id="PTHR43031">
    <property type="entry name" value="FAD-DEPENDENT OXIDOREDUCTASE"/>
    <property type="match status" value="1"/>
</dbReference>
<dbReference type="Gene3D" id="3.40.250.10">
    <property type="entry name" value="Rhodanese-like domain"/>
    <property type="match status" value="1"/>
</dbReference>
<keyword evidence="2" id="KW-1185">Reference proteome</keyword>
<organism evidence="1 2">
    <name type="scientific">Apilactobacillus kunkeei</name>
    <dbReference type="NCBI Taxonomy" id="148814"/>
    <lineage>
        <taxon>Bacteria</taxon>
        <taxon>Bacillati</taxon>
        <taxon>Bacillota</taxon>
        <taxon>Bacilli</taxon>
        <taxon>Lactobacillales</taxon>
        <taxon>Lactobacillaceae</taxon>
        <taxon>Apilactobacillus</taxon>
    </lineage>
</organism>
<dbReference type="PANTHER" id="PTHR43031:SF18">
    <property type="entry name" value="RHODANESE-RELATED SULFURTRANSFERASES"/>
    <property type="match status" value="1"/>
</dbReference>
<dbReference type="Pfam" id="PF00581">
    <property type="entry name" value="Rhodanese"/>
    <property type="match status" value="1"/>
</dbReference>
<dbReference type="InterPro" id="IPR001763">
    <property type="entry name" value="Rhodanese-like_dom"/>
</dbReference>
<dbReference type="InterPro" id="IPR036873">
    <property type="entry name" value="Rhodanese-like_dom_sf"/>
</dbReference>
<dbReference type="RefSeq" id="WP_053791777.1">
    <property type="nucleotide sequence ID" value="NZ_JXCY01000006.1"/>
</dbReference>
<dbReference type="GO" id="GO:0016740">
    <property type="term" value="F:transferase activity"/>
    <property type="evidence" value="ECO:0007669"/>
    <property type="project" value="UniProtKB-KW"/>
</dbReference>